<evidence type="ECO:0000256" key="3">
    <source>
        <dbReference type="ARBA" id="ARBA00006762"/>
    </source>
</evidence>
<dbReference type="PROSITE" id="PS51284">
    <property type="entry name" value="DOC"/>
    <property type="match status" value="1"/>
</dbReference>
<dbReference type="SUPFAM" id="SSF49785">
    <property type="entry name" value="Galactose-binding domain-like"/>
    <property type="match status" value="1"/>
</dbReference>
<dbReference type="InterPro" id="IPR004939">
    <property type="entry name" value="APC_su10/DOC_dom"/>
</dbReference>
<feature type="domain" description="ABC transporter" evidence="27">
    <location>
        <begin position="2499"/>
        <end position="2731"/>
    </location>
</feature>
<organism evidence="30 31">
    <name type="scientific">Saitoella complicata (strain BCRC 22490 / CBS 7301 / JCM 7358 / NBRC 10748 / NRRL Y-17804)</name>
    <dbReference type="NCBI Taxonomy" id="698492"/>
    <lineage>
        <taxon>Eukaryota</taxon>
        <taxon>Fungi</taxon>
        <taxon>Dikarya</taxon>
        <taxon>Ascomycota</taxon>
        <taxon>Taphrinomycotina</taxon>
        <taxon>Taphrinomycotina incertae sedis</taxon>
        <taxon>Saitoella</taxon>
    </lineage>
</organism>
<dbReference type="STRING" id="698492.A0A0E9NKC0"/>
<feature type="transmembrane region" description="Helical" evidence="25">
    <location>
        <begin position="1411"/>
        <end position="1431"/>
    </location>
</feature>
<feature type="transmembrane region" description="Helical" evidence="25">
    <location>
        <begin position="2407"/>
        <end position="2440"/>
    </location>
</feature>
<evidence type="ECO:0000256" key="23">
    <source>
        <dbReference type="ARBA" id="ARBA00083566"/>
    </source>
</evidence>
<keyword evidence="15" id="KW-0498">Mitosis</keyword>
<dbReference type="GO" id="GO:0010467">
    <property type="term" value="P:gene expression"/>
    <property type="evidence" value="ECO:0007669"/>
    <property type="project" value="UniProtKB-ARBA"/>
</dbReference>
<evidence type="ECO:0000256" key="24">
    <source>
        <dbReference type="SAM" id="MobiDB-lite"/>
    </source>
</evidence>
<reference evidence="30 31" key="1">
    <citation type="journal article" date="2011" name="J. Gen. Appl. Microbiol.">
        <title>Draft genome sequencing of the enigmatic yeast Saitoella complicata.</title>
        <authorList>
            <person name="Nishida H."/>
            <person name="Hamamoto M."/>
            <person name="Sugiyama J."/>
        </authorList>
    </citation>
    <scope>NUCLEOTIDE SEQUENCE [LARGE SCALE GENOMIC DNA]</scope>
    <source>
        <strain evidence="30 31">NRRL Y-17804</strain>
    </source>
</reference>
<dbReference type="CDD" id="cd03244">
    <property type="entry name" value="ABCC_MRP_domain2"/>
    <property type="match status" value="1"/>
</dbReference>
<keyword evidence="12 25" id="KW-0812">Transmembrane</keyword>
<evidence type="ECO:0000256" key="14">
    <source>
        <dbReference type="ARBA" id="ARBA00022741"/>
    </source>
</evidence>
<dbReference type="InterPro" id="IPR011989">
    <property type="entry name" value="ARM-like"/>
</dbReference>
<dbReference type="InterPro" id="IPR058584">
    <property type="entry name" value="IMB1_TNPO1-like_TPR"/>
</dbReference>
<feature type="transmembrane region" description="Helical" evidence="25">
    <location>
        <begin position="2175"/>
        <end position="2196"/>
    </location>
</feature>
<evidence type="ECO:0000256" key="4">
    <source>
        <dbReference type="ARBA" id="ARBA00009726"/>
    </source>
</evidence>
<evidence type="ECO:0000256" key="1">
    <source>
        <dbReference type="ARBA" id="ARBA00004128"/>
    </source>
</evidence>
<evidence type="ECO:0000259" key="26">
    <source>
        <dbReference type="PROSITE" id="PS50166"/>
    </source>
</evidence>
<feature type="region of interest" description="Disordered" evidence="24">
    <location>
        <begin position="2088"/>
        <end position="2115"/>
    </location>
</feature>
<reference evidence="30 31" key="3">
    <citation type="journal article" date="2015" name="Genome Announc.">
        <title>Draft Genome Sequence of the Archiascomycetous Yeast Saitoella complicata.</title>
        <authorList>
            <person name="Yamauchi K."/>
            <person name="Kondo S."/>
            <person name="Hamamoto M."/>
            <person name="Takahashi Y."/>
            <person name="Ogura Y."/>
            <person name="Hayashi T."/>
            <person name="Nishida H."/>
        </authorList>
    </citation>
    <scope>NUCLEOTIDE SEQUENCE [LARGE SCALE GENOMIC DNA]</scope>
    <source>
        <strain evidence="30 31">NRRL Y-17804</strain>
    </source>
</reference>
<reference evidence="30 31" key="2">
    <citation type="journal article" date="2014" name="J. Gen. Appl. Microbiol.">
        <title>The early diverging ascomycetous budding yeast Saitoella complicata has three histone deacetylases belonging to the Clr6, Hos2, and Rpd3 lineages.</title>
        <authorList>
            <person name="Nishida H."/>
            <person name="Matsumoto T."/>
            <person name="Kondo S."/>
            <person name="Hamamoto M."/>
            <person name="Yoshikawa H."/>
        </authorList>
    </citation>
    <scope>NUCLEOTIDE SEQUENCE [LARGE SCALE GENOMIC DNA]</scope>
    <source>
        <strain evidence="30 31">NRRL Y-17804</strain>
    </source>
</reference>
<dbReference type="EMBL" id="BACD03000029">
    <property type="protein sequence ID" value="GAO50136.1"/>
    <property type="molecule type" value="Genomic_DNA"/>
</dbReference>
<evidence type="ECO:0000256" key="20">
    <source>
        <dbReference type="ARBA" id="ARBA00023136"/>
    </source>
</evidence>
<feature type="transmembrane region" description="Helical" evidence="25">
    <location>
        <begin position="1571"/>
        <end position="1592"/>
    </location>
</feature>
<protein>
    <recommendedName>
        <fullName evidence="22">Importin-95</fullName>
    </recommendedName>
    <alternativeName>
        <fullName evidence="23">Karyopherin-95</fullName>
    </alternativeName>
</protein>
<evidence type="ECO:0000256" key="22">
    <source>
        <dbReference type="ARBA" id="ARBA00079884"/>
    </source>
</evidence>
<feature type="transmembrane region" description="Helical" evidence="25">
    <location>
        <begin position="1354"/>
        <end position="1372"/>
    </location>
</feature>
<evidence type="ECO:0000256" key="9">
    <source>
        <dbReference type="ARBA" id="ARBA00022553"/>
    </source>
</evidence>
<dbReference type="GO" id="GO:0031145">
    <property type="term" value="P:anaphase-promoting complex-dependent catabolic process"/>
    <property type="evidence" value="ECO:0007669"/>
    <property type="project" value="InterPro"/>
</dbReference>
<dbReference type="CDD" id="cd08366">
    <property type="entry name" value="APC10"/>
    <property type="match status" value="1"/>
</dbReference>
<dbReference type="InterPro" id="IPR036640">
    <property type="entry name" value="ABC1_TM_sf"/>
</dbReference>
<dbReference type="Pfam" id="PF00005">
    <property type="entry name" value="ABC_tran"/>
    <property type="match status" value="2"/>
</dbReference>
<keyword evidence="9" id="KW-0597">Phosphoprotein</keyword>
<dbReference type="Gene3D" id="1.25.10.10">
    <property type="entry name" value="Leucine-rich Repeat Variant"/>
    <property type="match status" value="1"/>
</dbReference>
<evidence type="ECO:0000313" key="31">
    <source>
        <dbReference type="Proteomes" id="UP000033140"/>
    </source>
</evidence>
<keyword evidence="18" id="KW-1278">Translocase</keyword>
<keyword evidence="13" id="KW-0677">Repeat</keyword>
<comment type="similarity">
    <text evidence="6">Belongs to the ABC transporter superfamily. ABCF family. EF3 subfamily.</text>
</comment>
<dbReference type="InterPro" id="IPR027417">
    <property type="entry name" value="P-loop_NTPase"/>
</dbReference>
<evidence type="ECO:0000256" key="6">
    <source>
        <dbReference type="ARBA" id="ARBA00011054"/>
    </source>
</evidence>
<evidence type="ECO:0000256" key="21">
    <source>
        <dbReference type="ARBA" id="ARBA00023306"/>
    </source>
</evidence>
<evidence type="ECO:0000256" key="7">
    <source>
        <dbReference type="ARBA" id="ARBA00022448"/>
    </source>
</evidence>
<dbReference type="SUPFAM" id="SSF52540">
    <property type="entry name" value="P-loop containing nucleoside triphosphate hydrolases"/>
    <property type="match status" value="2"/>
</dbReference>
<dbReference type="Pfam" id="PF03810">
    <property type="entry name" value="IBN_N"/>
    <property type="match status" value="1"/>
</dbReference>
<dbReference type="InterPro" id="IPR011527">
    <property type="entry name" value="ABC1_TM_dom"/>
</dbReference>
<dbReference type="SUPFAM" id="SSF90123">
    <property type="entry name" value="ABC transporter transmembrane region"/>
    <property type="match status" value="2"/>
</dbReference>
<dbReference type="CDD" id="cd03250">
    <property type="entry name" value="ABCC_MRP_domain1"/>
    <property type="match status" value="1"/>
</dbReference>
<comment type="similarity">
    <text evidence="3">Belongs to the APC10 family.</text>
</comment>
<evidence type="ECO:0000256" key="19">
    <source>
        <dbReference type="ARBA" id="ARBA00022989"/>
    </source>
</evidence>
<dbReference type="InterPro" id="IPR016901">
    <property type="entry name" value="APC10/Doc1"/>
</dbReference>
<dbReference type="SMART" id="SM00382">
    <property type="entry name" value="AAA"/>
    <property type="match status" value="2"/>
</dbReference>
<dbReference type="InterPro" id="IPR008979">
    <property type="entry name" value="Galactose-bd-like_sf"/>
</dbReference>
<feature type="transmembrane region" description="Helical" evidence="25">
    <location>
        <begin position="1323"/>
        <end position="1342"/>
    </location>
</feature>
<dbReference type="Pfam" id="PF13513">
    <property type="entry name" value="HEAT_EZ"/>
    <property type="match status" value="1"/>
</dbReference>
<feature type="transmembrane region" description="Helical" evidence="25">
    <location>
        <begin position="1379"/>
        <end position="1399"/>
    </location>
</feature>
<evidence type="ECO:0000259" key="27">
    <source>
        <dbReference type="PROSITE" id="PS50893"/>
    </source>
</evidence>
<feature type="transmembrane region" description="Helical" evidence="25">
    <location>
        <begin position="1665"/>
        <end position="1690"/>
    </location>
</feature>
<keyword evidence="8" id="KW-0963">Cytoplasm</keyword>
<keyword evidence="17" id="KW-0653">Protein transport</keyword>
<feature type="domain" description="DOC" evidence="29">
    <location>
        <begin position="24"/>
        <end position="209"/>
    </location>
</feature>
<keyword evidence="14" id="KW-0547">Nucleotide-binding</keyword>
<dbReference type="FunFam" id="3.40.50.300:FF:000565">
    <property type="entry name" value="ABC bile acid transporter"/>
    <property type="match status" value="1"/>
</dbReference>
<feature type="domain" description="ABC transporter" evidence="27">
    <location>
        <begin position="1851"/>
        <end position="2076"/>
    </location>
</feature>
<feature type="transmembrane region" description="Helical" evidence="25">
    <location>
        <begin position="2216"/>
        <end position="2240"/>
    </location>
</feature>
<keyword evidence="31" id="KW-1185">Reference proteome</keyword>
<dbReference type="GO" id="GO:0051301">
    <property type="term" value="P:cell division"/>
    <property type="evidence" value="ECO:0007669"/>
    <property type="project" value="UniProtKB-KW"/>
</dbReference>
<dbReference type="GO" id="GO:0140359">
    <property type="term" value="F:ABC-type transporter activity"/>
    <property type="evidence" value="ECO:0007669"/>
    <property type="project" value="InterPro"/>
</dbReference>
<dbReference type="PANTHER" id="PTHR24223:SF443">
    <property type="entry name" value="MULTIDRUG-RESISTANCE LIKE PROTEIN 1, ISOFORM I"/>
    <property type="match status" value="1"/>
</dbReference>
<dbReference type="FunFam" id="1.25.10.10:FF:000027">
    <property type="entry name" value="Importin subunit beta-1"/>
    <property type="match status" value="1"/>
</dbReference>
<dbReference type="Gene3D" id="2.60.120.260">
    <property type="entry name" value="Galactose-binding domain-like"/>
    <property type="match status" value="1"/>
</dbReference>
<dbReference type="FunFam" id="3.40.50.300:FF:000450">
    <property type="entry name" value="ABC transporter C family member 2"/>
    <property type="match status" value="1"/>
</dbReference>
<dbReference type="InterPro" id="IPR016024">
    <property type="entry name" value="ARM-type_fold"/>
</dbReference>
<dbReference type="FunFam" id="1.20.1560.10:FF:000078">
    <property type="entry name" value="Unplaced genomic scaffold supercont1.1, whole genome shotgun sequence"/>
    <property type="match status" value="1"/>
</dbReference>
<dbReference type="CDD" id="cd18595">
    <property type="entry name" value="ABC_6TM_MRP1_2_3_6_D1_like"/>
    <property type="match status" value="1"/>
</dbReference>
<keyword evidence="21" id="KW-0131">Cell cycle</keyword>
<dbReference type="Proteomes" id="UP000033140">
    <property type="component" value="Unassembled WGS sequence"/>
</dbReference>
<keyword evidence="10" id="KW-0926">Vacuole</keyword>
<evidence type="ECO:0000256" key="15">
    <source>
        <dbReference type="ARBA" id="ARBA00022776"/>
    </source>
</evidence>
<keyword evidence="16" id="KW-0067">ATP-binding</keyword>
<evidence type="ECO:0000259" key="29">
    <source>
        <dbReference type="PROSITE" id="PS51284"/>
    </source>
</evidence>
<feature type="transmembrane region" description="Helical" evidence="25">
    <location>
        <begin position="2293"/>
        <end position="2311"/>
    </location>
</feature>
<evidence type="ECO:0000313" key="30">
    <source>
        <dbReference type="EMBL" id="GAO50136.1"/>
    </source>
</evidence>
<feature type="transmembrane region" description="Helical" evidence="25">
    <location>
        <begin position="1752"/>
        <end position="1776"/>
    </location>
</feature>
<dbReference type="InterPro" id="IPR003439">
    <property type="entry name" value="ABC_transporter-like_ATP-bd"/>
</dbReference>
<comment type="similarity">
    <text evidence="4">Belongs to the ABC transporter superfamily. ABCC family. Conjugate transporter (TC 3.A.1.208) subfamily.</text>
</comment>
<dbReference type="GO" id="GO:0000329">
    <property type="term" value="C:fungal-type vacuole membrane"/>
    <property type="evidence" value="ECO:0007669"/>
    <property type="project" value="UniProtKB-ARBA"/>
</dbReference>
<feature type="domain" description="Importin N-terminal" evidence="26">
    <location>
        <begin position="303"/>
        <end position="383"/>
    </location>
</feature>
<dbReference type="Gene3D" id="1.20.1560.10">
    <property type="entry name" value="ABC transporter type 1, transmembrane domain"/>
    <property type="match status" value="2"/>
</dbReference>
<dbReference type="Pfam" id="PF24357">
    <property type="entry name" value="TMD0_ABC"/>
    <property type="match status" value="1"/>
</dbReference>
<evidence type="ECO:0000256" key="5">
    <source>
        <dbReference type="ARBA" id="ARBA00010907"/>
    </source>
</evidence>
<dbReference type="InterPro" id="IPR017871">
    <property type="entry name" value="ABC_transporter-like_CS"/>
</dbReference>
<accession>A0A0E9NKC0</accession>
<feature type="domain" description="ABC transmembrane type-1" evidence="28">
    <location>
        <begin position="1529"/>
        <end position="1815"/>
    </location>
</feature>
<evidence type="ECO:0000256" key="8">
    <source>
        <dbReference type="ARBA" id="ARBA00022490"/>
    </source>
</evidence>
<comment type="caution">
    <text evidence="30">The sequence shown here is derived from an EMBL/GenBank/DDBJ whole genome shotgun (WGS) entry which is preliminary data.</text>
</comment>
<dbReference type="InterPro" id="IPR001494">
    <property type="entry name" value="Importin-beta_N"/>
</dbReference>
<dbReference type="CDD" id="cd18603">
    <property type="entry name" value="ABC_6TM_MRP1_2_3_6_D2_like"/>
    <property type="match status" value="1"/>
</dbReference>
<dbReference type="InterPro" id="IPR050173">
    <property type="entry name" value="ABC_transporter_C-like"/>
</dbReference>
<feature type="transmembrane region" description="Helical" evidence="25">
    <location>
        <begin position="1281"/>
        <end position="1303"/>
    </location>
</feature>
<dbReference type="InterPro" id="IPR056227">
    <property type="entry name" value="TMD0_ABC"/>
</dbReference>
<evidence type="ECO:0000256" key="17">
    <source>
        <dbReference type="ARBA" id="ARBA00022927"/>
    </source>
</evidence>
<dbReference type="GO" id="GO:0034486">
    <property type="term" value="P:vacuolar transmembrane transport"/>
    <property type="evidence" value="ECO:0007669"/>
    <property type="project" value="UniProtKB-ARBA"/>
</dbReference>
<dbReference type="GO" id="GO:0042592">
    <property type="term" value="P:homeostatic process"/>
    <property type="evidence" value="ECO:0007669"/>
    <property type="project" value="UniProtKB-ARBA"/>
</dbReference>
<keyword evidence="11" id="KW-0132">Cell division</keyword>
<name>A0A0E9NKC0_SAICN</name>
<keyword evidence="20 25" id="KW-0472">Membrane</keyword>
<dbReference type="GO" id="GO:0005524">
    <property type="term" value="F:ATP binding"/>
    <property type="evidence" value="ECO:0007669"/>
    <property type="project" value="UniProtKB-KW"/>
</dbReference>
<dbReference type="PANTHER" id="PTHR24223">
    <property type="entry name" value="ATP-BINDING CASSETTE SUB-FAMILY C"/>
    <property type="match status" value="1"/>
</dbReference>
<dbReference type="GO" id="GO:0031267">
    <property type="term" value="F:small GTPase binding"/>
    <property type="evidence" value="ECO:0007669"/>
    <property type="project" value="InterPro"/>
</dbReference>
<gene>
    <name evidence="30" type="ORF">G7K_4271-t1</name>
</gene>
<dbReference type="Pfam" id="PF03256">
    <property type="entry name" value="ANAPC10"/>
    <property type="match status" value="1"/>
</dbReference>
<dbReference type="Pfam" id="PF00664">
    <property type="entry name" value="ABC_membrane"/>
    <property type="match status" value="2"/>
</dbReference>
<comment type="similarity">
    <text evidence="5">Belongs to the importin beta family. Importin beta-1 subfamily.</text>
</comment>
<dbReference type="PROSITE" id="PS50929">
    <property type="entry name" value="ABC_TM1F"/>
    <property type="match status" value="2"/>
</dbReference>
<dbReference type="FunFam" id="1.20.1560.10:FF:000001">
    <property type="entry name" value="ATP-binding cassette subfamily C member 1"/>
    <property type="match status" value="1"/>
</dbReference>
<evidence type="ECO:0000256" key="12">
    <source>
        <dbReference type="ARBA" id="ARBA00022692"/>
    </source>
</evidence>
<feature type="transmembrane region" description="Helical" evidence="25">
    <location>
        <begin position="2317"/>
        <end position="2336"/>
    </location>
</feature>
<evidence type="ECO:0000256" key="2">
    <source>
        <dbReference type="ARBA" id="ARBA00004496"/>
    </source>
</evidence>
<dbReference type="Gene3D" id="3.40.50.300">
    <property type="entry name" value="P-loop containing nucleotide triphosphate hydrolases"/>
    <property type="match status" value="2"/>
</dbReference>
<dbReference type="GO" id="GO:0005680">
    <property type="term" value="C:anaphase-promoting complex"/>
    <property type="evidence" value="ECO:0007669"/>
    <property type="project" value="InterPro"/>
</dbReference>
<keyword evidence="19 25" id="KW-1133">Transmembrane helix</keyword>
<keyword evidence="7" id="KW-0813">Transport</keyword>
<dbReference type="PROSITE" id="PS00211">
    <property type="entry name" value="ABC_TRANSPORTER_1"/>
    <property type="match status" value="2"/>
</dbReference>
<evidence type="ECO:0000256" key="13">
    <source>
        <dbReference type="ARBA" id="ARBA00022737"/>
    </source>
</evidence>
<evidence type="ECO:0000256" key="25">
    <source>
        <dbReference type="SAM" id="Phobius"/>
    </source>
</evidence>
<dbReference type="Pfam" id="PF25574">
    <property type="entry name" value="TPR_IMB1"/>
    <property type="match status" value="1"/>
</dbReference>
<evidence type="ECO:0000256" key="16">
    <source>
        <dbReference type="ARBA" id="ARBA00022840"/>
    </source>
</evidence>
<dbReference type="PROSITE" id="PS50166">
    <property type="entry name" value="IMPORTIN_B_NT"/>
    <property type="match status" value="1"/>
</dbReference>
<dbReference type="SMART" id="SM01337">
    <property type="entry name" value="APC10"/>
    <property type="match status" value="1"/>
</dbReference>
<dbReference type="GO" id="GO:0006886">
    <property type="term" value="P:intracellular protein transport"/>
    <property type="evidence" value="ECO:0007669"/>
    <property type="project" value="InterPro"/>
</dbReference>
<evidence type="ECO:0000256" key="11">
    <source>
        <dbReference type="ARBA" id="ARBA00022618"/>
    </source>
</evidence>
<dbReference type="SMART" id="SM00913">
    <property type="entry name" value="IBN_N"/>
    <property type="match status" value="1"/>
</dbReference>
<evidence type="ECO:0000256" key="18">
    <source>
        <dbReference type="ARBA" id="ARBA00022967"/>
    </source>
</evidence>
<dbReference type="InterPro" id="IPR003593">
    <property type="entry name" value="AAA+_ATPase"/>
</dbReference>
<sequence length="2739" mass="303713">MFTHYQQGKLYTMSSDLEMLSAPPTSAGSNGTSRSAIDVADLSDKRDIGNLAHWSLSSFKPGFGIPQLRSENSEQYWQSDGPQPHFINIHFPKRVAVNYLSIYTDYKQDESYTPNKIGIKAGTGFHDLQEVTVVGMNEPTGWTHVPLGDFGNMGMLRLHLIQVCILGNHQNGKDTHVRNVKVFSPRHDESEALIAGPGLAVKILPFMDPSFEYAENHRRCILGTADMRRGLQWSLPGTVPRITHSLDTQSTQPVRSVEVLYLNDPFDNVLSLAFLTNCRLPTMNVGEVLQNTLSPDANIRVAATQHLENAARDHWTAYMGMLSQELANEQSPSHIRNAAGLALKNALTAREVQRREEAHQKWLAMGAGEKQQIKNLAIQALHSNDSKAGQVSAQFIAAIAAIELPQNQWPELMSTLVQNVSESSGPHLKQASLQAIGYICESVDRNILPGQSNAILTAVVQGARKEEPSRDVQLAALHALYDSLEFVSENFEREGERNYIMQVVCEATQNTDVQIQEAAFACLVRIMQLYYDKMRFYMEKALFGLTVLGMKSNEEKVALQAIEFWSTVCEEEIEVNLENQEAMELGERPDRECYNFAKVALPEVLPVLLQLLCTQSEDDDDEDWNRAMASATCLQHLAQTVEGVIVGPVLGFIESNIRAENWKQREAAVMAFGSILEGPEIKMLENLVQQALPVLISMMADPVVQVKDTTAWTLGRVSDMVISAISPEVHLPGMMASLISGLGDNPRIVANCCWAIMNLSEQLGGDAYESQTSVMSAYYENLIAALLHVTERPGNENNSRTSAYEALGTLVQHSAMDVLPMVANVAGIVLQRLETTVAMQNQILGMDDRTAHEELQSNLCGVLTSVVRRLSGEVRPQADRIMTVLLQLTSNAGNQSIIHEDVFLAIGALTQALEDAFAVYLDTFIPFLSKALANHEEYQLCSIAVGLIGDISRALSDKVAPYCDQFMNALLVNLQSPVLHRNVKPAILSCFGDIALAIGADFQKYLEVVMQVLQQASGMQASPDDGFDMIDYVNQLREGIVEAYVGIVQAFKGTGKADILLPYVQHVFGFLSVVHGDQEKTEGLTRSMIGLIGDLAETFPNGQLKTLLLQDWITDCLKQGRSKAGYQQHESEEVDCVSDACTCIDLPVVCLLERSLDLFISILPLQTHNTLSTQLNGTLLMFLRAAISALNRWNAVIAGSCTDMLELPTAAVLGILFRRHSRQAQVLLLTGSTMDFSATGALQTVMKHGKHHDAVRRVAFCRNSEGWGPISSVRLDFTPCFYEGILISAVNLFILTFGAYRLWQLLRRSAVPVKADWHYSAKVILAHAIVAVQVVLSVLYALRIEAFWDDVRFWSAMLGALATTAALAIHVLEHARARVASAVLLFFWLGRIVVDALKLRHLVIMDVQRSWMPYFITYVIGFGLEVFLFCLESFIPKANLDYHLVDEDEDPSPLVYANIFSKITFSWMTPMMKKGYNTFLTENDLWTTRKEDSAEYLAGRLEYYWDKELLKEKVNLWRVLFKAYGGPYAVAAFFKLAQDVLAFTQPQLLRLLISFVNTYTSDHPDSYVKGFAIAGSMFAVSLFQTMFLHQYFQRAFETGMRTRVGLISAIYKKALVLSNDGRATKSTGDIVNLMSVDTQRLGDLCQNGQIVWSAPFQITLCLISLYNLVGFSMFAGLAVMIIMIPLNAWLARLMKRMQKEQMHNKDSRTRLMTEILNNIKSIKLYAWEPAFMQKLREVRNDRELKNLRKIGVINACSNFTWACAPFLVSCSTFAVFVLTQSKPLTTDIVFPALALFNLLTFPLAILPQVITSIVEAGVAVDRLEDFLLAEEVQPDAVRREPTNTKMGGETIRVEDATFQWNAEMDEPTLKDVDFVARKGELSCIVGRVGAGKTSFIESLLGNLHKVQGEVIVRGRVAYVAQQPWIMNGSVKANILFGHKYDPEFYQKAIEACALVKDFESLPDGDRTEVGEKGISLSGGQKARLSLARAVYTRADVYLLDDPLSAVDAHVGRHLIDNVLGPKGLLATKTRVLATNAIPVLSQADTITMIREGKIVESGTYEDVMAAKSSLAALITEFGKKAHEVLDDEDSGSETVAAADSDCSDPAGVSLKDRNRRDTGATLRRASTASFSKPRGRVVDEEANKITAQAREFSEQGKVKWDVYKEYAKSCSSYGVFFYFLFLLASQAGSVAGNVWLKNWAEVNSGQGSNKGFGMYLAVYFGLGVGSSGLTVVSTLILWILCGIRSATKLHDDMAYQVIMRSPMQFFETTPIGRILNRFSNDVYKIDEVLMRTFGMFFRTTVQVLFVIGVITRATPPFLAIIVPLSGVYLYVQRFYLRTSRELKRLDSTTRSPIYAHFQESLGGISTIRAYNQQTRFEFENTFRIDMNQRAYFPSISANRWLAVRLEFIGSIIILSAATLSVVTLITSGISAGLVGLAMSYALQTTQSLNWIVRQTVEVETNIVSVERVLEYSRLPSEAPRVIEENRPSPSWPSKGDLAFHKYSARYRDGLPLVLKDINVAIKAREKIGIVGRTGAGKSSLTLALFRLIEAADGHISLDGVNTSNVGLYDLRSRLAIIPQDSQAFEGTIRDNLDPAGVHDDAALWEVLEHSHLKDAVAQMPGKLGATVNEGGSNLSSGQRQLMCLARALLTPSKVLVLDEATAAVDVETDQLLQQTIRREFKDRTILTIAHRINTIMDSDKILVLSAGRVAEFDTPANLLEMKDSLFYALVEEAGLGGKK</sequence>
<evidence type="ECO:0000256" key="10">
    <source>
        <dbReference type="ARBA" id="ARBA00022554"/>
    </source>
</evidence>
<feature type="transmembrane region" description="Helical" evidence="25">
    <location>
        <begin position="1788"/>
        <end position="1806"/>
    </location>
</feature>
<dbReference type="PROSITE" id="PS50893">
    <property type="entry name" value="ABC_TRANSPORTER_2"/>
    <property type="match status" value="2"/>
</dbReference>
<feature type="domain" description="ABC transmembrane type-1" evidence="28">
    <location>
        <begin position="2176"/>
        <end position="2460"/>
    </location>
</feature>
<comment type="subcellular location">
    <subcellularLocation>
        <location evidence="2">Cytoplasm</location>
    </subcellularLocation>
    <subcellularLocation>
        <location evidence="1">Vacuole membrane</location>
        <topology evidence="1">Multi-pass membrane protein</topology>
    </subcellularLocation>
</comment>
<dbReference type="GO" id="GO:0016887">
    <property type="term" value="F:ATP hydrolysis activity"/>
    <property type="evidence" value="ECO:0007669"/>
    <property type="project" value="InterPro"/>
</dbReference>
<evidence type="ECO:0000259" key="28">
    <source>
        <dbReference type="PROSITE" id="PS50929"/>
    </source>
</evidence>
<dbReference type="SUPFAM" id="SSF48371">
    <property type="entry name" value="ARM repeat"/>
    <property type="match status" value="1"/>
</dbReference>
<proteinExistence type="inferred from homology"/>